<dbReference type="STRING" id="879212.DespoDRAFT_00175"/>
<dbReference type="GO" id="GO:0009307">
    <property type="term" value="P:DNA restriction-modification system"/>
    <property type="evidence" value="ECO:0007669"/>
    <property type="project" value="UniProtKB-KW"/>
</dbReference>
<feature type="domain" description="Type I restriction modification DNA specificity" evidence="4">
    <location>
        <begin position="11"/>
        <end position="181"/>
    </location>
</feature>
<dbReference type="CDD" id="cd17246">
    <property type="entry name" value="RMtype1_S_SonII-TRD2-CR2_like"/>
    <property type="match status" value="1"/>
</dbReference>
<dbReference type="RefSeq" id="WP_004070600.1">
    <property type="nucleotide sequence ID" value="NZ_CM001488.1"/>
</dbReference>
<evidence type="ECO:0000313" key="5">
    <source>
        <dbReference type="EMBL" id="EIM62220.1"/>
    </source>
</evidence>
<dbReference type="AlphaFoldDB" id="I5AYA7"/>
<dbReference type="CDD" id="cd17495">
    <property type="entry name" value="RMtype1_S_Cep9333ORF4827P-TRD2-CR2_like"/>
    <property type="match status" value="1"/>
</dbReference>
<organism evidence="5 6">
    <name type="scientific">Desulfobacter postgatei 2ac9</name>
    <dbReference type="NCBI Taxonomy" id="879212"/>
    <lineage>
        <taxon>Bacteria</taxon>
        <taxon>Pseudomonadati</taxon>
        <taxon>Thermodesulfobacteriota</taxon>
        <taxon>Desulfobacteria</taxon>
        <taxon>Desulfobacterales</taxon>
        <taxon>Desulfobacteraceae</taxon>
        <taxon>Desulfobacter</taxon>
    </lineage>
</organism>
<dbReference type="eggNOG" id="COG0732">
    <property type="taxonomic scope" value="Bacteria"/>
</dbReference>
<keyword evidence="3" id="KW-0238">DNA-binding</keyword>
<protein>
    <submittedName>
        <fullName evidence="5">Restriction endonuclease S subunit</fullName>
    </submittedName>
</protein>
<keyword evidence="2" id="KW-0680">Restriction system</keyword>
<comment type="similarity">
    <text evidence="1">Belongs to the type-I restriction system S methylase family.</text>
</comment>
<dbReference type="InterPro" id="IPR000055">
    <property type="entry name" value="Restrct_endonuc_typeI_TRD"/>
</dbReference>
<evidence type="ECO:0000256" key="2">
    <source>
        <dbReference type="ARBA" id="ARBA00022747"/>
    </source>
</evidence>
<sequence>MQELGGVSANFSKLSEVADVIDSLHKTPKYSETGFPMVRCTDVKYGKLDLSDTLKVSDEVFAEFSRRYKPKKNDIIITRVGSYGLTALVDDSNFCLGQNTTAIVPKINPRYLYIALNSPQVKNQIEFSVVGSTQKTLSLKAINDLEIRRFGGDVEDRIAEILSAIDDKGQLNRQINQTLEEMAQAIFKSWFVDFEPVKARIEAKTNGQDPERAAMCAISGKTDAELDHICPDQLVHLRATAALFPDELTDSELGLIPKGWGVSTIGVEFIVTMGQSPPGHTYNKNQEGTPFFQGRRDFKWRYPVNRVFCTAPKRFAQKGDTLLSVRAPVGDVNKAATICCIGRGLAALRHKSGCEAYTYYTLKKLEQYFNNFDTEGTVFGSINQKALKNIKIIHPNAKNLKEFSRLIGGFDQQILNNENQISSLTQLRDTLLPELISGEIAVNVAESVNKEVI</sequence>
<dbReference type="PANTHER" id="PTHR30408">
    <property type="entry name" value="TYPE-1 RESTRICTION ENZYME ECOKI SPECIFICITY PROTEIN"/>
    <property type="match status" value="1"/>
</dbReference>
<gene>
    <name evidence="5" type="ORF">DespoDRAFT_00175</name>
</gene>
<evidence type="ECO:0000259" key="4">
    <source>
        <dbReference type="Pfam" id="PF01420"/>
    </source>
</evidence>
<evidence type="ECO:0000256" key="1">
    <source>
        <dbReference type="ARBA" id="ARBA00010923"/>
    </source>
</evidence>
<keyword evidence="5" id="KW-0378">Hydrolase</keyword>
<dbReference type="Gene3D" id="3.90.220.20">
    <property type="entry name" value="DNA methylase specificity domains"/>
    <property type="match status" value="2"/>
</dbReference>
<keyword evidence="5" id="KW-0540">Nuclease</keyword>
<dbReference type="InterPro" id="IPR052021">
    <property type="entry name" value="Type-I_RS_S_subunit"/>
</dbReference>
<name>I5AYA7_9BACT</name>
<dbReference type="EMBL" id="CM001488">
    <property type="protein sequence ID" value="EIM62220.1"/>
    <property type="molecule type" value="Genomic_DNA"/>
</dbReference>
<proteinExistence type="inferred from homology"/>
<evidence type="ECO:0000313" key="6">
    <source>
        <dbReference type="Proteomes" id="UP000005778"/>
    </source>
</evidence>
<dbReference type="Proteomes" id="UP000005778">
    <property type="component" value="Chromosome"/>
</dbReference>
<dbReference type="GO" id="GO:0003677">
    <property type="term" value="F:DNA binding"/>
    <property type="evidence" value="ECO:0007669"/>
    <property type="project" value="UniProtKB-KW"/>
</dbReference>
<dbReference type="InterPro" id="IPR044946">
    <property type="entry name" value="Restrct_endonuc_typeI_TRD_sf"/>
</dbReference>
<keyword evidence="5" id="KW-0255">Endonuclease</keyword>
<dbReference type="HOGENOM" id="CLU_021095_2_1_7"/>
<reference evidence="5 6" key="1">
    <citation type="submission" date="2011-09" db="EMBL/GenBank/DDBJ databases">
        <authorList>
            <consortium name="US DOE Joint Genome Institute (JGI-PGF)"/>
            <person name="Lucas S."/>
            <person name="Han J."/>
            <person name="Lapidus A."/>
            <person name="Cheng J.-F."/>
            <person name="Goodwin L."/>
            <person name="Pitluck S."/>
            <person name="Peters L."/>
            <person name="Land M.L."/>
            <person name="Hauser L."/>
            <person name="Orellana R."/>
            <person name="Lovley D."/>
            <person name="Woyke T.J."/>
        </authorList>
    </citation>
    <scope>NUCLEOTIDE SEQUENCE [LARGE SCALE GENOMIC DNA]</scope>
    <source>
        <strain evidence="5 6">2ac9</strain>
    </source>
</reference>
<dbReference type="Pfam" id="PF01420">
    <property type="entry name" value="Methylase_S"/>
    <property type="match status" value="2"/>
</dbReference>
<evidence type="ECO:0000256" key="3">
    <source>
        <dbReference type="ARBA" id="ARBA00023125"/>
    </source>
</evidence>
<dbReference type="SUPFAM" id="SSF116734">
    <property type="entry name" value="DNA methylase specificity domain"/>
    <property type="match status" value="2"/>
</dbReference>
<reference evidence="5 6" key="2">
    <citation type="submission" date="2012-02" db="EMBL/GenBank/DDBJ databases">
        <title>Improved High-Quality Draft sequence of Desulfobacter postgatei 2ac9.</title>
        <authorList>
            <consortium name="US DOE Joint Genome Institute"/>
            <person name="Lucas S."/>
            <person name="Han J."/>
            <person name="Lapidus A."/>
            <person name="Cheng J.-F."/>
            <person name="Goodwin L."/>
            <person name="Pitluck S."/>
            <person name="Peters L."/>
            <person name="Ovchinnikova G."/>
            <person name="Held B."/>
            <person name="Detter J.C."/>
            <person name="Han C."/>
            <person name="Tapia R."/>
            <person name="Land M."/>
            <person name="Hauser L."/>
            <person name="Kyrpides N."/>
            <person name="Ivanova N."/>
            <person name="Pagani I."/>
            <person name="Orellana R."/>
            <person name="Lovley D."/>
            <person name="Woyke T."/>
        </authorList>
    </citation>
    <scope>NUCLEOTIDE SEQUENCE [LARGE SCALE GENOMIC DNA]</scope>
    <source>
        <strain evidence="5 6">2ac9</strain>
    </source>
</reference>
<feature type="domain" description="Type I restriction modification DNA specificity" evidence="4">
    <location>
        <begin position="317"/>
        <end position="421"/>
    </location>
</feature>
<accession>I5AYA7</accession>
<dbReference type="PANTHER" id="PTHR30408:SF13">
    <property type="entry name" value="TYPE I RESTRICTION ENZYME HINDI SPECIFICITY SUBUNIT"/>
    <property type="match status" value="1"/>
</dbReference>
<keyword evidence="6" id="KW-1185">Reference proteome</keyword>
<dbReference type="GO" id="GO:0004519">
    <property type="term" value="F:endonuclease activity"/>
    <property type="evidence" value="ECO:0007669"/>
    <property type="project" value="UniProtKB-KW"/>
</dbReference>